<feature type="chain" id="PRO_5047241539" evidence="2">
    <location>
        <begin position="29"/>
        <end position="302"/>
    </location>
</feature>
<dbReference type="EMBL" id="BAABIA010000010">
    <property type="protein sequence ID" value="GAA5147451.1"/>
    <property type="molecule type" value="Genomic_DNA"/>
</dbReference>
<dbReference type="PANTHER" id="PTHR43489">
    <property type="entry name" value="ISOMERASE"/>
    <property type="match status" value="1"/>
</dbReference>
<keyword evidence="5" id="KW-1185">Reference proteome</keyword>
<dbReference type="InterPro" id="IPR006311">
    <property type="entry name" value="TAT_signal"/>
</dbReference>
<dbReference type="Gene3D" id="3.20.20.150">
    <property type="entry name" value="Divalent-metal-dependent TIM barrel enzymes"/>
    <property type="match status" value="1"/>
</dbReference>
<reference evidence="5" key="1">
    <citation type="journal article" date="2019" name="Int. J. Syst. Evol. Microbiol.">
        <title>The Global Catalogue of Microorganisms (GCM) 10K type strain sequencing project: providing services to taxonomists for standard genome sequencing and annotation.</title>
        <authorList>
            <consortium name="The Broad Institute Genomics Platform"/>
            <consortium name="The Broad Institute Genome Sequencing Center for Infectious Disease"/>
            <person name="Wu L."/>
            <person name="Ma J."/>
        </authorList>
    </citation>
    <scope>NUCLEOTIDE SEQUENCE [LARGE SCALE GENOMIC DNA]</scope>
    <source>
        <strain evidence="5">JCM 18053</strain>
    </source>
</reference>
<dbReference type="PROSITE" id="PS51318">
    <property type="entry name" value="TAT"/>
    <property type="match status" value="1"/>
</dbReference>
<gene>
    <name evidence="4" type="ORF">GCM10023213_42100</name>
</gene>
<name>A0ABP9PJ35_9BACT</name>
<sequence>MITNRRQFLHRASLLTAGAALPAWQNLAAAPGVPHALAGRLYKTLKIGMIKVDGSLTDKFKAAKQAGFMGVEMNAPGMDVEETKKAIAESGLPVDGTVCGSHWKIRHTSADAATRAQALADLKTALRDTRAVGGHSVLLVVGKGEDGPENEIWPRSVENIAKAVPLAAELGVSIVIENVWNQFLYNHDGGADQNADKFVKYVDEFNSPWVGMQFDIGNHWKYGSMGGWIRQLGKRVLKLDVKGFSRAQGKFTPIGEGDIDYADVRKALLEINYHGWLAAEVAGGDLAYLTGVSQQMDTAFGL</sequence>
<dbReference type="InterPro" id="IPR036237">
    <property type="entry name" value="Xyl_isomerase-like_sf"/>
</dbReference>
<dbReference type="Pfam" id="PF01261">
    <property type="entry name" value="AP_endonuc_2"/>
    <property type="match status" value="1"/>
</dbReference>
<evidence type="ECO:0000256" key="1">
    <source>
        <dbReference type="ARBA" id="ARBA00023235"/>
    </source>
</evidence>
<dbReference type="PANTHER" id="PTHR43489:SF7">
    <property type="entry name" value="3-DEHYDRO-D-GULOSIDE 4-EPIMERASE-RELATED"/>
    <property type="match status" value="1"/>
</dbReference>
<proteinExistence type="predicted"/>
<dbReference type="GO" id="GO:0016853">
    <property type="term" value="F:isomerase activity"/>
    <property type="evidence" value="ECO:0007669"/>
    <property type="project" value="UniProtKB-KW"/>
</dbReference>
<accession>A0ABP9PJ35</accession>
<feature type="domain" description="Xylose isomerase-like TIM barrel" evidence="3">
    <location>
        <begin position="60"/>
        <end position="282"/>
    </location>
</feature>
<comment type="caution">
    <text evidence="4">The sequence shown here is derived from an EMBL/GenBank/DDBJ whole genome shotgun (WGS) entry which is preliminary data.</text>
</comment>
<dbReference type="RefSeq" id="WP_345738387.1">
    <property type="nucleotide sequence ID" value="NZ_BAABIA010000010.1"/>
</dbReference>
<evidence type="ECO:0000313" key="4">
    <source>
        <dbReference type="EMBL" id="GAA5147451.1"/>
    </source>
</evidence>
<protein>
    <submittedName>
        <fullName evidence="4">Sugar phosphate isomerase/epimerase</fullName>
    </submittedName>
</protein>
<organism evidence="4 5">
    <name type="scientific">Prosthecobacter algae</name>
    <dbReference type="NCBI Taxonomy" id="1144682"/>
    <lineage>
        <taxon>Bacteria</taxon>
        <taxon>Pseudomonadati</taxon>
        <taxon>Verrucomicrobiota</taxon>
        <taxon>Verrucomicrobiia</taxon>
        <taxon>Verrucomicrobiales</taxon>
        <taxon>Verrucomicrobiaceae</taxon>
        <taxon>Prosthecobacter</taxon>
    </lineage>
</organism>
<dbReference type="InterPro" id="IPR013022">
    <property type="entry name" value="Xyl_isomerase-like_TIM-brl"/>
</dbReference>
<keyword evidence="1 4" id="KW-0413">Isomerase</keyword>
<evidence type="ECO:0000259" key="3">
    <source>
        <dbReference type="Pfam" id="PF01261"/>
    </source>
</evidence>
<evidence type="ECO:0000313" key="5">
    <source>
        <dbReference type="Proteomes" id="UP001499852"/>
    </source>
</evidence>
<dbReference type="Proteomes" id="UP001499852">
    <property type="component" value="Unassembled WGS sequence"/>
</dbReference>
<dbReference type="InterPro" id="IPR050417">
    <property type="entry name" value="Sugar_Epim/Isomerase"/>
</dbReference>
<dbReference type="SUPFAM" id="SSF51658">
    <property type="entry name" value="Xylose isomerase-like"/>
    <property type="match status" value="1"/>
</dbReference>
<evidence type="ECO:0000256" key="2">
    <source>
        <dbReference type="SAM" id="SignalP"/>
    </source>
</evidence>
<keyword evidence="2" id="KW-0732">Signal</keyword>
<feature type="signal peptide" evidence="2">
    <location>
        <begin position="1"/>
        <end position="28"/>
    </location>
</feature>